<dbReference type="Gene3D" id="2.60.40.2030">
    <property type="match status" value="1"/>
</dbReference>
<feature type="signal peptide" evidence="1">
    <location>
        <begin position="1"/>
        <end position="21"/>
    </location>
</feature>
<dbReference type="RefSeq" id="WP_311427860.1">
    <property type="nucleotide sequence ID" value="NZ_JAVRIA010000005.1"/>
</dbReference>
<reference evidence="2 3" key="1">
    <citation type="submission" date="2023-09" db="EMBL/GenBank/DDBJ databases">
        <authorList>
            <person name="Rey-Velasco X."/>
        </authorList>
    </citation>
    <scope>NUCLEOTIDE SEQUENCE [LARGE SCALE GENOMIC DNA]</scope>
    <source>
        <strain evidence="2 3">W332</strain>
    </source>
</reference>
<dbReference type="Proteomes" id="UP001259492">
    <property type="component" value="Unassembled WGS sequence"/>
</dbReference>
<comment type="caution">
    <text evidence="2">The sequence shown here is derived from an EMBL/GenBank/DDBJ whole genome shotgun (WGS) entry which is preliminary data.</text>
</comment>
<proteinExistence type="predicted"/>
<accession>A0ABU2YMQ8</accession>
<feature type="chain" id="PRO_5045607357" description="Calx-beta domain-containing protein" evidence="1">
    <location>
        <begin position="22"/>
        <end position="255"/>
    </location>
</feature>
<dbReference type="SUPFAM" id="SSF141072">
    <property type="entry name" value="CalX-like"/>
    <property type="match status" value="1"/>
</dbReference>
<dbReference type="EMBL" id="JAVRIA010000005">
    <property type="protein sequence ID" value="MDT0559097.1"/>
    <property type="molecule type" value="Genomic_DNA"/>
</dbReference>
<sequence>MKNILKTLVLAIVAITFNACEETLIVYDQGQFAQINNASATSITENSGTIVTIEAILAMPATSSVTINLEATGADASRFSLTPSTITIAAGETSGSADFMAIDNDDIDGDVDVTIALASSSSVPVGIGGEGTPEGAASKVITIVDDNVPCNDIFVSITTDRWGGETSWQITDGTGAVVASDGPYVNLPANGDSATYDNTVNLPDGCYTFTIFDSYGDGQDYGTYSVTCGALVHASGGGDMDDANMSESTDFCVNL</sequence>
<keyword evidence="3" id="KW-1185">Reference proteome</keyword>
<organism evidence="2 3">
    <name type="scientific">Microcosmobacter mediterraneus</name>
    <dbReference type="NCBI Taxonomy" id="3075607"/>
    <lineage>
        <taxon>Bacteria</taxon>
        <taxon>Pseudomonadati</taxon>
        <taxon>Bacteroidota</taxon>
        <taxon>Flavobacteriia</taxon>
        <taxon>Flavobacteriales</taxon>
        <taxon>Flavobacteriaceae</taxon>
        <taxon>Microcosmobacter</taxon>
    </lineage>
</organism>
<evidence type="ECO:0008006" key="4">
    <source>
        <dbReference type="Google" id="ProtNLM"/>
    </source>
</evidence>
<gene>
    <name evidence="2" type="ORF">RM697_10580</name>
</gene>
<dbReference type="InterPro" id="IPR038081">
    <property type="entry name" value="CalX-like_sf"/>
</dbReference>
<protein>
    <recommendedName>
        <fullName evidence="4">Calx-beta domain-containing protein</fullName>
    </recommendedName>
</protein>
<keyword evidence="1" id="KW-0732">Signal</keyword>
<name>A0ABU2YMQ8_9FLAO</name>
<evidence type="ECO:0000313" key="2">
    <source>
        <dbReference type="EMBL" id="MDT0559097.1"/>
    </source>
</evidence>
<evidence type="ECO:0000256" key="1">
    <source>
        <dbReference type="SAM" id="SignalP"/>
    </source>
</evidence>
<evidence type="ECO:0000313" key="3">
    <source>
        <dbReference type="Proteomes" id="UP001259492"/>
    </source>
</evidence>